<name>A0A8C5U5B1_9PASS</name>
<proteinExistence type="predicted"/>
<accession>A0A8C5U5B1</accession>
<evidence type="ECO:0000256" key="3">
    <source>
        <dbReference type="PROSITE-ProRule" id="PRU00023"/>
    </source>
</evidence>
<keyword evidence="1" id="KW-0677">Repeat</keyword>
<dbReference type="GO" id="GO:0005737">
    <property type="term" value="C:cytoplasm"/>
    <property type="evidence" value="ECO:0007669"/>
    <property type="project" value="TreeGrafter"/>
</dbReference>
<protein>
    <recommendedName>
        <fullName evidence="6">Cyclin-dependent kinase 4 inhibitor C</fullName>
    </recommendedName>
</protein>
<dbReference type="OrthoDB" id="21416at2759"/>
<reference evidence="4" key="1">
    <citation type="submission" date="2025-08" db="UniProtKB">
        <authorList>
            <consortium name="Ensembl"/>
        </authorList>
    </citation>
    <scope>IDENTIFICATION</scope>
</reference>
<dbReference type="PANTHER" id="PTHR24201:SF9">
    <property type="entry name" value="CYCLIN-DEPENDENT KINASE 4 INHIBITOR C"/>
    <property type="match status" value="1"/>
</dbReference>
<keyword evidence="5" id="KW-1185">Reference proteome</keyword>
<feature type="repeat" description="ANK" evidence="3">
    <location>
        <begin position="25"/>
        <end position="57"/>
    </location>
</feature>
<evidence type="ECO:0000313" key="5">
    <source>
        <dbReference type="Proteomes" id="UP000694560"/>
    </source>
</evidence>
<keyword evidence="2 3" id="KW-0040">ANK repeat</keyword>
<dbReference type="AlphaFoldDB" id="A0A8C5U5B1"/>
<evidence type="ECO:0000256" key="1">
    <source>
        <dbReference type="ARBA" id="ARBA00022737"/>
    </source>
</evidence>
<dbReference type="Proteomes" id="UP000694560">
    <property type="component" value="Unplaced"/>
</dbReference>
<dbReference type="PANTHER" id="PTHR24201">
    <property type="entry name" value="ANK_REP_REGION DOMAIN-CONTAINING PROTEIN"/>
    <property type="match status" value="1"/>
</dbReference>
<dbReference type="Gene3D" id="1.25.40.20">
    <property type="entry name" value="Ankyrin repeat-containing domain"/>
    <property type="match status" value="1"/>
</dbReference>
<dbReference type="SUPFAM" id="SSF48403">
    <property type="entry name" value="Ankyrin repeat"/>
    <property type="match status" value="1"/>
</dbReference>
<dbReference type="GO" id="GO:0008285">
    <property type="term" value="P:negative regulation of cell population proliferation"/>
    <property type="evidence" value="ECO:0007669"/>
    <property type="project" value="TreeGrafter"/>
</dbReference>
<dbReference type="InterPro" id="IPR036770">
    <property type="entry name" value="Ankyrin_rpt-contain_sf"/>
</dbReference>
<evidence type="ECO:0000313" key="4">
    <source>
        <dbReference type="Ensembl" id="ENSMCSP00000018051.1"/>
    </source>
</evidence>
<dbReference type="InterPro" id="IPR050776">
    <property type="entry name" value="Ank_Repeat/CDKN_Inhibitor"/>
</dbReference>
<evidence type="ECO:0008006" key="6">
    <source>
        <dbReference type="Google" id="ProtNLM"/>
    </source>
</evidence>
<dbReference type="GO" id="GO:2000045">
    <property type="term" value="P:regulation of G1/S transition of mitotic cell cycle"/>
    <property type="evidence" value="ECO:0007669"/>
    <property type="project" value="TreeGrafter"/>
</dbReference>
<reference evidence="4" key="2">
    <citation type="submission" date="2025-09" db="UniProtKB">
        <authorList>
            <consortium name="Ensembl"/>
        </authorList>
    </citation>
    <scope>IDENTIFICATION</scope>
</reference>
<dbReference type="PROSITE" id="PS50088">
    <property type="entry name" value="ANK_REPEAT"/>
    <property type="match status" value="3"/>
</dbReference>
<feature type="repeat" description="ANK" evidence="3">
    <location>
        <begin position="58"/>
        <end position="84"/>
    </location>
</feature>
<dbReference type="GO" id="GO:0004861">
    <property type="term" value="F:cyclin-dependent protein serine/threonine kinase inhibitor activity"/>
    <property type="evidence" value="ECO:0007669"/>
    <property type="project" value="TreeGrafter"/>
</dbReference>
<feature type="repeat" description="ANK" evidence="3">
    <location>
        <begin position="1"/>
        <end position="24"/>
    </location>
</feature>
<dbReference type="Ensembl" id="ENSMCST00000018509.1">
    <property type="protein sequence ID" value="ENSMCSP00000018051.1"/>
    <property type="gene ID" value="ENSMCSG00000012685.1"/>
</dbReference>
<dbReference type="GO" id="GO:0019901">
    <property type="term" value="F:protein kinase binding"/>
    <property type="evidence" value="ECO:0007669"/>
    <property type="project" value="TreeGrafter"/>
</dbReference>
<organism evidence="4 5">
    <name type="scientific">Malurus cyaneus samueli</name>
    <dbReference type="NCBI Taxonomy" id="2593467"/>
    <lineage>
        <taxon>Eukaryota</taxon>
        <taxon>Metazoa</taxon>
        <taxon>Chordata</taxon>
        <taxon>Craniata</taxon>
        <taxon>Vertebrata</taxon>
        <taxon>Euteleostomi</taxon>
        <taxon>Archelosauria</taxon>
        <taxon>Archosauria</taxon>
        <taxon>Dinosauria</taxon>
        <taxon>Saurischia</taxon>
        <taxon>Theropoda</taxon>
        <taxon>Coelurosauria</taxon>
        <taxon>Aves</taxon>
        <taxon>Neognathae</taxon>
        <taxon>Neoaves</taxon>
        <taxon>Telluraves</taxon>
        <taxon>Australaves</taxon>
        <taxon>Passeriformes</taxon>
        <taxon>Meliphagoidea</taxon>
        <taxon>Maluridae</taxon>
        <taxon>Malurus</taxon>
    </lineage>
</organism>
<evidence type="ECO:0000256" key="2">
    <source>
        <dbReference type="ARBA" id="ARBA00023043"/>
    </source>
</evidence>
<dbReference type="InterPro" id="IPR002110">
    <property type="entry name" value="Ankyrin_rpt"/>
</dbReference>
<dbReference type="GO" id="GO:0005634">
    <property type="term" value="C:nucleus"/>
    <property type="evidence" value="ECO:0007669"/>
    <property type="project" value="TreeGrafter"/>
</dbReference>
<dbReference type="Pfam" id="PF12796">
    <property type="entry name" value="Ank_2"/>
    <property type="match status" value="1"/>
</dbReference>
<sequence>MKLGNPEIARRLLSNGANPNLKDSTGFAVIHDVAREGFLDTLQTLLEFKADVNIEDNDGNLPLHLAAQEGHVRLYRRAAVVELLEASSSLPPSMD</sequence>